<feature type="transmembrane region" description="Helical" evidence="1">
    <location>
        <begin position="32"/>
        <end position="52"/>
    </location>
</feature>
<evidence type="ECO:0000313" key="3">
    <source>
        <dbReference type="Proteomes" id="UP000313312"/>
    </source>
</evidence>
<keyword evidence="1" id="KW-0812">Transmembrane</keyword>
<accession>A0A5C4TIP2</accession>
<keyword evidence="1" id="KW-0472">Membrane</keyword>
<feature type="transmembrane region" description="Helical" evidence="1">
    <location>
        <begin position="90"/>
        <end position="107"/>
    </location>
</feature>
<gene>
    <name evidence="2" type="ORF">DID87_06970</name>
</gene>
<proteinExistence type="predicted"/>
<comment type="caution">
    <text evidence="2">The sequence shown here is derived from an EMBL/GenBank/DDBJ whole genome shotgun (WGS) entry which is preliminary data.</text>
</comment>
<reference evidence="2 3" key="1">
    <citation type="submission" date="2018-05" db="EMBL/GenBank/DDBJ databases">
        <title>Lactobacillus sanfranciscensis Ah4 draft denome sequence.</title>
        <authorList>
            <person name="Zhang G."/>
        </authorList>
    </citation>
    <scope>NUCLEOTIDE SEQUENCE [LARGE SCALE GENOMIC DNA]</scope>
    <source>
        <strain evidence="2 3">Ah4</strain>
    </source>
</reference>
<dbReference type="EMBL" id="QFCR01000044">
    <property type="protein sequence ID" value="TNK89761.1"/>
    <property type="molecule type" value="Genomic_DNA"/>
</dbReference>
<evidence type="ECO:0000256" key="1">
    <source>
        <dbReference type="SAM" id="Phobius"/>
    </source>
</evidence>
<dbReference type="Proteomes" id="UP000313312">
    <property type="component" value="Unassembled WGS sequence"/>
</dbReference>
<feature type="transmembrane region" description="Helical" evidence="1">
    <location>
        <begin position="64"/>
        <end position="84"/>
    </location>
</feature>
<dbReference type="RefSeq" id="WP_139571249.1">
    <property type="nucleotide sequence ID" value="NZ_QFCR01000044.1"/>
</dbReference>
<protein>
    <recommendedName>
        <fullName evidence="4">DUF3021 domain-containing protein</fullName>
    </recommendedName>
</protein>
<dbReference type="InterPro" id="IPR021560">
    <property type="entry name" value="DUF3021"/>
</dbReference>
<name>A0A5C4TIP2_FRUSA</name>
<feature type="transmembrane region" description="Helical" evidence="1">
    <location>
        <begin position="7"/>
        <end position="26"/>
    </location>
</feature>
<organism evidence="2 3">
    <name type="scientific">Fructilactobacillus sanfranciscensis</name>
    <name type="common">Lactobacillus sanfranciscensis</name>
    <dbReference type="NCBI Taxonomy" id="1625"/>
    <lineage>
        <taxon>Bacteria</taxon>
        <taxon>Bacillati</taxon>
        <taxon>Bacillota</taxon>
        <taxon>Bacilli</taxon>
        <taxon>Lactobacillales</taxon>
        <taxon>Lactobacillaceae</taxon>
        <taxon>Fructilactobacillus</taxon>
    </lineage>
</organism>
<dbReference type="Pfam" id="PF11457">
    <property type="entry name" value="DUF3021"/>
    <property type="match status" value="1"/>
</dbReference>
<dbReference type="AlphaFoldDB" id="A0A5C4TIP2"/>
<sequence>MELSKRVVSGLGIGSFVYLLLLLMSSKKIVNSNSIIFVFCISIIIGLATLIFDIDRFSFLTCLVIHYLIVNVVVTLGSFFLMSVENYTELLTSILVIYALSYLVTYIKMRATSRELDSLIKIIQSRDKK</sequence>
<evidence type="ECO:0008006" key="4">
    <source>
        <dbReference type="Google" id="ProtNLM"/>
    </source>
</evidence>
<evidence type="ECO:0000313" key="2">
    <source>
        <dbReference type="EMBL" id="TNK89761.1"/>
    </source>
</evidence>
<keyword evidence="1" id="KW-1133">Transmembrane helix</keyword>